<proteinExistence type="predicted"/>
<dbReference type="CDD" id="cd05379">
    <property type="entry name" value="CAP_bacterial"/>
    <property type="match status" value="1"/>
</dbReference>
<protein>
    <recommendedName>
        <fullName evidence="5">CAP domain-containing protein</fullName>
    </recommendedName>
</protein>
<sequence length="360" mass="41364">MKTLFRILIVLSFLAIIFYYSSNSGDEYEPLEGPNSSSQIIPKTDSEPQVLQDALPRPKTGLSTFIGKKSDTIIKLYGEPNRYDQTVFGYEWWVYNEDVNKFVMFGVEDGIITQVYTSGKSLDVTPYKIGQSLNDIYRMTIIDSEVTAVIDDNIYTFTMSEEDMNTRILTKFEDIFAQLYMDSESGSLSGIRYIDSKTLVMHRPYEMSFVGKLLTSPSPTSYLIEESNQASADQLYDLLNQFREQNDIPLIDNEQEISFVAMQHSEDMYSQNYLSHDSPTNGTLKQRLDEEGILYEDAEENIATSYIDSIEAAHGWLNSSNHREYMLDEKFTTVGSGVFMNYYTQIFIQKNLEEENKITE</sequence>
<dbReference type="InterPro" id="IPR014044">
    <property type="entry name" value="CAP_dom"/>
</dbReference>
<dbReference type="EMBL" id="RXNR01000006">
    <property type="protein sequence ID" value="RTQ95418.1"/>
    <property type="molecule type" value="Genomic_DNA"/>
</dbReference>
<comment type="caution">
    <text evidence="3">The sequence shown here is derived from an EMBL/GenBank/DDBJ whole genome shotgun (WGS) entry which is preliminary data.</text>
</comment>
<dbReference type="RefSeq" id="WP_126292895.1">
    <property type="nucleotide sequence ID" value="NZ_CP155468.1"/>
</dbReference>
<dbReference type="PANTHER" id="PTHR31157">
    <property type="entry name" value="SCP DOMAIN-CONTAINING PROTEIN"/>
    <property type="match status" value="1"/>
</dbReference>
<evidence type="ECO:0008006" key="5">
    <source>
        <dbReference type="Google" id="ProtNLM"/>
    </source>
</evidence>
<dbReference type="OrthoDB" id="9783944at2"/>
<organism evidence="3 4">
    <name type="scientific">Lysinibacillus telephonicus</name>
    <dbReference type="NCBI Taxonomy" id="1714840"/>
    <lineage>
        <taxon>Bacteria</taxon>
        <taxon>Bacillati</taxon>
        <taxon>Bacillota</taxon>
        <taxon>Bacilli</taxon>
        <taxon>Bacillales</taxon>
        <taxon>Bacillaceae</taxon>
        <taxon>Lysinibacillus</taxon>
    </lineage>
</organism>
<feature type="domain" description="SCP" evidence="1">
    <location>
        <begin position="237"/>
        <end position="341"/>
    </location>
</feature>
<name>A0A431UW31_9BACI</name>
<gene>
    <name evidence="3" type="ORF">EKG35_03290</name>
</gene>
<reference evidence="3 4" key="1">
    <citation type="submission" date="2018-12" db="EMBL/GenBank/DDBJ databases">
        <authorList>
            <person name="Yu L."/>
        </authorList>
    </citation>
    <scope>NUCLEOTIDE SEQUENCE [LARGE SCALE GENOMIC DNA]</scope>
    <source>
        <strain evidence="3 4">S5H2222</strain>
    </source>
</reference>
<evidence type="ECO:0000313" key="3">
    <source>
        <dbReference type="EMBL" id="RTQ95418.1"/>
    </source>
</evidence>
<dbReference type="SUPFAM" id="SSF55797">
    <property type="entry name" value="PR-1-like"/>
    <property type="match status" value="1"/>
</dbReference>
<dbReference type="AlphaFoldDB" id="A0A431UW31"/>
<dbReference type="InterPro" id="IPR029410">
    <property type="entry name" value="CAP_assoc"/>
</dbReference>
<dbReference type="InterPro" id="IPR035940">
    <property type="entry name" value="CAP_sf"/>
</dbReference>
<accession>A0A431UW31</accession>
<dbReference type="Gene3D" id="3.40.33.10">
    <property type="entry name" value="CAP"/>
    <property type="match status" value="1"/>
</dbReference>
<dbReference type="PANTHER" id="PTHR31157:SF26">
    <property type="entry name" value="SCP-LIKE EXTRACELLULAR PROTEIN"/>
    <property type="match status" value="1"/>
</dbReference>
<feature type="domain" description="CAP-associated" evidence="2">
    <location>
        <begin position="66"/>
        <end position="205"/>
    </location>
</feature>
<dbReference type="Pfam" id="PF14504">
    <property type="entry name" value="CAP_assoc_N"/>
    <property type="match status" value="1"/>
</dbReference>
<evidence type="ECO:0000259" key="1">
    <source>
        <dbReference type="Pfam" id="PF00188"/>
    </source>
</evidence>
<evidence type="ECO:0000259" key="2">
    <source>
        <dbReference type="Pfam" id="PF14504"/>
    </source>
</evidence>
<dbReference type="Pfam" id="PF00188">
    <property type="entry name" value="CAP"/>
    <property type="match status" value="1"/>
</dbReference>
<evidence type="ECO:0000313" key="4">
    <source>
        <dbReference type="Proteomes" id="UP000276349"/>
    </source>
</evidence>
<dbReference type="Proteomes" id="UP000276349">
    <property type="component" value="Unassembled WGS sequence"/>
</dbReference>
<keyword evidence="4" id="KW-1185">Reference proteome</keyword>